<dbReference type="Proteomes" id="UP001138757">
    <property type="component" value="Unassembled WGS sequence"/>
</dbReference>
<feature type="compositionally biased region" description="Basic and acidic residues" evidence="2">
    <location>
        <begin position="563"/>
        <end position="573"/>
    </location>
</feature>
<evidence type="ECO:0000256" key="3">
    <source>
        <dbReference type="SAM" id="SignalP"/>
    </source>
</evidence>
<sequence>MSACTALILVAASVQLATPASAKAAPQGQAPKSIPRNIVVIVLDDVGYSDLGPFGSEIRTPNIDALAARGLRYNRFDSKAVCSPTRAALLTARNPQTVRMADLPADKVDPADLTRDRGEIPANAQTIAQVLHGAGYQTYGFGKWHLAPQDQDGTAGHNASWPLQRGFDSFYGFFLGWTDQYHPNLIEGNRQIPAPETPGYHFSVDITDRAIHTLDPAAGKGGKGKFVYLAYGAGHAPIQVPRAYTDAYAGIYDKGWDKLREERLARQKAMGLMPANTVLPARNPGDRAWDSLTPTEQSVFARFMQVYAGFLTHTDEQIGRLIDYLKQTGQYDDTLIVLMSDNGAASEAGQMGSFEQLYRPNKLTPEQMLARIDELGTDKTQSEYQRPWAMLGATPFRRYKLWPNLGGVRVPMLLSWPRVVKDGGAIRGQYVDVVDVAPTLAEAAGTAFAKRVGGQAQIPVAGTSFLRSVRSAAAPETRPVQYFELRGNRAITAGHWRAVAIHRQGSDFDTDPWQLFNVATDPSETHDLAAEQPKKLAEMKTLWWREARKYSSPALAEPPARFGAREKFDDSADRPAQNE</sequence>
<dbReference type="InterPro" id="IPR000917">
    <property type="entry name" value="Sulfatase_N"/>
</dbReference>
<feature type="region of interest" description="Disordered" evidence="2">
    <location>
        <begin position="552"/>
        <end position="579"/>
    </location>
</feature>
<dbReference type="InterPro" id="IPR050738">
    <property type="entry name" value="Sulfatase"/>
</dbReference>
<dbReference type="SUPFAM" id="SSF53649">
    <property type="entry name" value="Alkaline phosphatase-like"/>
    <property type="match status" value="1"/>
</dbReference>
<name>A0A9X1IPI7_9SPHN</name>
<dbReference type="PANTHER" id="PTHR42693">
    <property type="entry name" value="ARYLSULFATASE FAMILY MEMBER"/>
    <property type="match status" value="1"/>
</dbReference>
<dbReference type="PANTHER" id="PTHR42693:SF33">
    <property type="entry name" value="ARYLSULFATASE"/>
    <property type="match status" value="1"/>
</dbReference>
<evidence type="ECO:0000256" key="1">
    <source>
        <dbReference type="ARBA" id="ARBA00008779"/>
    </source>
</evidence>
<keyword evidence="3" id="KW-0732">Signal</keyword>
<feature type="domain" description="Sulfatase N-terminal" evidence="4">
    <location>
        <begin position="36"/>
        <end position="445"/>
    </location>
</feature>
<reference evidence="5" key="1">
    <citation type="submission" date="2021-05" db="EMBL/GenBank/DDBJ databases">
        <title>Genome of Sphingobium sp. strain.</title>
        <authorList>
            <person name="Fan R."/>
        </authorList>
    </citation>
    <scope>NUCLEOTIDE SEQUENCE</scope>
    <source>
        <strain evidence="5">H33</strain>
    </source>
</reference>
<evidence type="ECO:0000313" key="6">
    <source>
        <dbReference type="Proteomes" id="UP001138757"/>
    </source>
</evidence>
<dbReference type="InterPro" id="IPR017850">
    <property type="entry name" value="Alkaline_phosphatase_core_sf"/>
</dbReference>
<dbReference type="Pfam" id="PF00884">
    <property type="entry name" value="Sulfatase"/>
    <property type="match status" value="1"/>
</dbReference>
<feature type="signal peptide" evidence="3">
    <location>
        <begin position="1"/>
        <end position="24"/>
    </location>
</feature>
<keyword evidence="6" id="KW-1185">Reference proteome</keyword>
<accession>A0A9X1IPI7</accession>
<dbReference type="Gene3D" id="3.30.1120.10">
    <property type="match status" value="1"/>
</dbReference>
<evidence type="ECO:0000256" key="2">
    <source>
        <dbReference type="SAM" id="MobiDB-lite"/>
    </source>
</evidence>
<evidence type="ECO:0000313" key="5">
    <source>
        <dbReference type="EMBL" id="MBT2186089.1"/>
    </source>
</evidence>
<evidence type="ECO:0000259" key="4">
    <source>
        <dbReference type="Pfam" id="PF00884"/>
    </source>
</evidence>
<feature type="chain" id="PRO_5040852173" evidence="3">
    <location>
        <begin position="25"/>
        <end position="579"/>
    </location>
</feature>
<dbReference type="AlphaFoldDB" id="A0A9X1IPI7"/>
<comment type="caution">
    <text evidence="5">The sequence shown here is derived from an EMBL/GenBank/DDBJ whole genome shotgun (WGS) entry which is preliminary data.</text>
</comment>
<dbReference type="CDD" id="cd16025">
    <property type="entry name" value="PAS_like"/>
    <property type="match status" value="1"/>
</dbReference>
<organism evidence="5 6">
    <name type="scientific">Sphingobium nicotianae</name>
    <dbReference type="NCBI Taxonomy" id="2782607"/>
    <lineage>
        <taxon>Bacteria</taxon>
        <taxon>Pseudomonadati</taxon>
        <taxon>Pseudomonadota</taxon>
        <taxon>Alphaproteobacteria</taxon>
        <taxon>Sphingomonadales</taxon>
        <taxon>Sphingomonadaceae</taxon>
        <taxon>Sphingobium</taxon>
    </lineage>
</organism>
<dbReference type="RefSeq" id="WP_214621832.1">
    <property type="nucleotide sequence ID" value="NZ_JAHGAW010000002.1"/>
</dbReference>
<comment type="similarity">
    <text evidence="1">Belongs to the sulfatase family.</text>
</comment>
<protein>
    <submittedName>
        <fullName evidence="5">Arylsulfatase</fullName>
    </submittedName>
</protein>
<dbReference type="GO" id="GO:0004065">
    <property type="term" value="F:arylsulfatase activity"/>
    <property type="evidence" value="ECO:0007669"/>
    <property type="project" value="TreeGrafter"/>
</dbReference>
<dbReference type="Gene3D" id="3.40.720.10">
    <property type="entry name" value="Alkaline Phosphatase, subunit A"/>
    <property type="match status" value="1"/>
</dbReference>
<dbReference type="EMBL" id="JAHGAW010000002">
    <property type="protein sequence ID" value="MBT2186089.1"/>
    <property type="molecule type" value="Genomic_DNA"/>
</dbReference>
<proteinExistence type="inferred from homology"/>
<gene>
    <name evidence="5" type="ORF">KK488_03935</name>
</gene>